<dbReference type="Proteomes" id="UP000322667">
    <property type="component" value="Chromosome D12"/>
</dbReference>
<dbReference type="GO" id="GO:0016020">
    <property type="term" value="C:membrane"/>
    <property type="evidence" value="ECO:0007669"/>
    <property type="project" value="UniProtKB-SubCell"/>
</dbReference>
<keyword evidence="3" id="KW-1185">Reference proteome</keyword>
<organism evidence="2 3">
    <name type="scientific">Gossypium tomentosum</name>
    <name type="common">Hawaiian cotton</name>
    <name type="synonym">Gossypium sandvicense</name>
    <dbReference type="NCBI Taxonomy" id="34277"/>
    <lineage>
        <taxon>Eukaryota</taxon>
        <taxon>Viridiplantae</taxon>
        <taxon>Streptophyta</taxon>
        <taxon>Embryophyta</taxon>
        <taxon>Tracheophyta</taxon>
        <taxon>Spermatophyta</taxon>
        <taxon>Magnoliopsida</taxon>
        <taxon>eudicotyledons</taxon>
        <taxon>Gunneridae</taxon>
        <taxon>Pentapetalae</taxon>
        <taxon>rosids</taxon>
        <taxon>malvids</taxon>
        <taxon>Malvales</taxon>
        <taxon>Malvaceae</taxon>
        <taxon>Malvoideae</taxon>
        <taxon>Gossypium</taxon>
    </lineage>
</organism>
<evidence type="ECO:0000256" key="1">
    <source>
        <dbReference type="ARBA" id="ARBA00004141"/>
    </source>
</evidence>
<accession>A0A5D2I7S5</accession>
<dbReference type="EMBL" id="CM017634">
    <property type="protein sequence ID" value="TYH37996.1"/>
    <property type="molecule type" value="Genomic_DNA"/>
</dbReference>
<sequence length="299" mass="35572">KEISKKVPRWSYKLIDDLEQQEGENEENVTADHEIRSRKSKRVMIFTNNQANADTYTNTKDANDADQTDEVALICYSQQSDFWRDIIKGSMRAQRHKTITWELFQANVHSPLFLDREKKIEKKDEAKREKYKREEKMRIEIAEAWDSVLLAQVIRGSVLITQSILRKYFILPSLIIVKNIARMLLFQFPEWSEDLTDWNREMHVKCTYNGVQLSETEFPKNWLTDGIQIKILFPFCLKPWHRFKLQPSHKDPMKKRKEPYELGETKKDLIISNKMIHKSSLQIQSMAWTNYSLTEKKNK</sequence>
<evidence type="ECO:0000313" key="3">
    <source>
        <dbReference type="Proteomes" id="UP000322667"/>
    </source>
</evidence>
<dbReference type="AlphaFoldDB" id="A0A5D2I7S5"/>
<evidence type="ECO:0000313" key="2">
    <source>
        <dbReference type="EMBL" id="TYH37996.1"/>
    </source>
</evidence>
<proteinExistence type="predicted"/>
<feature type="non-terminal residue" evidence="2">
    <location>
        <position position="1"/>
    </location>
</feature>
<dbReference type="PANTHER" id="PTHR33163">
    <property type="entry name" value="PROTEIN TIC 214-RELATED"/>
    <property type="match status" value="1"/>
</dbReference>
<dbReference type="Pfam" id="PF05758">
    <property type="entry name" value="Ycf1"/>
    <property type="match status" value="1"/>
</dbReference>
<reference evidence="2 3" key="1">
    <citation type="submission" date="2019-07" db="EMBL/GenBank/DDBJ databases">
        <title>WGS assembly of Gossypium tomentosum.</title>
        <authorList>
            <person name="Chen Z.J."/>
            <person name="Sreedasyam A."/>
            <person name="Ando A."/>
            <person name="Song Q."/>
            <person name="De L."/>
            <person name="Hulse-Kemp A."/>
            <person name="Ding M."/>
            <person name="Ye W."/>
            <person name="Kirkbride R."/>
            <person name="Jenkins J."/>
            <person name="Plott C."/>
            <person name="Lovell J."/>
            <person name="Lin Y.-M."/>
            <person name="Vaughn R."/>
            <person name="Liu B."/>
            <person name="Li W."/>
            <person name="Simpson S."/>
            <person name="Scheffler B."/>
            <person name="Saski C."/>
            <person name="Grover C."/>
            <person name="Hu G."/>
            <person name="Conover J."/>
            <person name="Carlson J."/>
            <person name="Shu S."/>
            <person name="Boston L."/>
            <person name="Williams M."/>
            <person name="Peterson D."/>
            <person name="Mcgee K."/>
            <person name="Jones D."/>
            <person name="Wendel J."/>
            <person name="Stelly D."/>
            <person name="Grimwood J."/>
            <person name="Schmutz J."/>
        </authorList>
    </citation>
    <scope>NUCLEOTIDE SEQUENCE [LARGE SCALE GENOMIC DNA]</scope>
    <source>
        <strain evidence="2">7179.01</strain>
    </source>
</reference>
<comment type="subcellular location">
    <subcellularLocation>
        <location evidence="1">Membrane</location>
        <topology evidence="1">Multi-pass membrane protein</topology>
    </subcellularLocation>
</comment>
<protein>
    <recommendedName>
        <fullName evidence="4">Translocon at the inner envelope membrane of chloroplasts 214</fullName>
    </recommendedName>
</protein>
<evidence type="ECO:0008006" key="4">
    <source>
        <dbReference type="Google" id="ProtNLM"/>
    </source>
</evidence>
<gene>
    <name evidence="2" type="ORF">ES332_D12G079600v1</name>
</gene>
<dbReference type="PANTHER" id="PTHR33163:SF40">
    <property type="entry name" value="PROTEIN TIC 214"/>
    <property type="match status" value="1"/>
</dbReference>
<dbReference type="InterPro" id="IPR008896">
    <property type="entry name" value="TIC214"/>
</dbReference>
<name>A0A5D2I7S5_GOSTO</name>
<feature type="non-terminal residue" evidence="2">
    <location>
        <position position="299"/>
    </location>
</feature>